<evidence type="ECO:0000313" key="3">
    <source>
        <dbReference type="Proteomes" id="UP000042958"/>
    </source>
</evidence>
<proteinExistence type="predicted"/>
<protein>
    <submittedName>
        <fullName evidence="2">Uncharacterized protein</fullName>
    </submittedName>
</protein>
<dbReference type="GO" id="GO:0070034">
    <property type="term" value="F:telomerase RNA binding"/>
    <property type="evidence" value="ECO:0007669"/>
    <property type="project" value="TreeGrafter"/>
</dbReference>
<gene>
    <name evidence="2" type="ORF">PMG11_08850</name>
</gene>
<dbReference type="STRING" id="104259.A0A0F7TY03"/>
<dbReference type="OrthoDB" id="2017974at2759"/>
<reference evidence="3" key="1">
    <citation type="journal article" date="2015" name="Genome Announc.">
        <title>Draft genome sequence of the fungus Penicillium brasilianum MG11.</title>
        <authorList>
            <person name="Horn F."/>
            <person name="Linde J."/>
            <person name="Mattern D.J."/>
            <person name="Walther G."/>
            <person name="Guthke R."/>
            <person name="Brakhage A.A."/>
            <person name="Valiante V."/>
        </authorList>
    </citation>
    <scope>NUCLEOTIDE SEQUENCE [LARGE SCALE GENOMIC DNA]</scope>
    <source>
        <strain evidence="3">MG11</strain>
    </source>
</reference>
<dbReference type="Proteomes" id="UP000042958">
    <property type="component" value="Unassembled WGS sequence"/>
</dbReference>
<feature type="compositionally biased region" description="Acidic residues" evidence="1">
    <location>
        <begin position="206"/>
        <end position="220"/>
    </location>
</feature>
<accession>A0A0F7TY03</accession>
<evidence type="ECO:0000313" key="2">
    <source>
        <dbReference type="EMBL" id="CEJ60270.1"/>
    </source>
</evidence>
<feature type="region of interest" description="Disordered" evidence="1">
    <location>
        <begin position="1"/>
        <end position="24"/>
    </location>
</feature>
<dbReference type="SUPFAM" id="SSF48452">
    <property type="entry name" value="TPR-like"/>
    <property type="match status" value="1"/>
</dbReference>
<feature type="compositionally biased region" description="Basic and acidic residues" evidence="1">
    <location>
        <begin position="109"/>
        <end position="130"/>
    </location>
</feature>
<feature type="region of interest" description="Disordered" evidence="1">
    <location>
        <begin position="190"/>
        <end position="266"/>
    </location>
</feature>
<dbReference type="PANTHER" id="PTHR15696:SF0">
    <property type="entry name" value="TELOMERASE-BINDING PROTEIN EST1A"/>
    <property type="match status" value="1"/>
</dbReference>
<dbReference type="GO" id="GO:0005697">
    <property type="term" value="C:telomerase holoenzyme complex"/>
    <property type="evidence" value="ECO:0007669"/>
    <property type="project" value="TreeGrafter"/>
</dbReference>
<organism evidence="2 3">
    <name type="scientific">Penicillium brasilianum</name>
    <dbReference type="NCBI Taxonomy" id="104259"/>
    <lineage>
        <taxon>Eukaryota</taxon>
        <taxon>Fungi</taxon>
        <taxon>Dikarya</taxon>
        <taxon>Ascomycota</taxon>
        <taxon>Pezizomycotina</taxon>
        <taxon>Eurotiomycetes</taxon>
        <taxon>Eurotiomycetidae</taxon>
        <taxon>Eurotiales</taxon>
        <taxon>Aspergillaceae</taxon>
        <taxon>Penicillium</taxon>
    </lineage>
</organism>
<dbReference type="InterPro" id="IPR045153">
    <property type="entry name" value="Est1/Ebs1-like"/>
</dbReference>
<sequence>MDRPSFRRERRSYGATGWRGTGRSLPYDLSPRQVTFVATPGLPTNWYPRHSISRLHLDESSSEVPTANRMCSSASLSLSTGRIPDDCTVDTSSSHGARVSKASSRTKLARAERYHRRDSSRTLRERDRRGSTSASNQPASFEDTSAGVLSKELPTEESELTRDSDYQTLDEIARAGLQGSHSNPVVCETSVAKKGDGGSGGRAGYEDEERAGDRDDDIMDIDVPPPEHSSGNESNHEPPVDQYSCDTSRGPSSESQDSDTPPMFKQFDTNAITEDQLINEVRNIYAGLVMVEKKCIEVDKQQTESKDELSGTQYQALISLHRTLLYEHHDFFLASQHPSASSVLRLLAEKYAMPARMWRYGIHSFLELLRQKLPGSLDYMLNFIYLAYSMMTLLLESVPAFHETWIECLGDLARYRMAVEESDMRDREVWAGVSRYWYNQDAHHSPEVGRIQHHLAVLARPDVLQQLFHYTKALVSVRPFHNARESVVLLFSPYNGQHQALNQHTMVTAFIATHSALFNEWPADQFITLANRFLVLLREEARHLGRQGQTGVYIMSCNFASIFQYGDSEAFMALKFSQKSYESAAEAYESAINWTSGLDFIPEAKSKEGGEPTDTSVHLPPMAFQGTALAFHTLSVLLNYLDDPIIYPSAHIAFSFIWSLALHPLAMQEVDKFIPWVNITRFLNNLIDSDIDSVEFDKIEEDTFPMGDDETTRQLPEDFHIRGQSWSTLYFPDGFFEGAPSEDDRPVIEPASTAIPRKHRCLWLGVRIATFGRWMIYNNRRFDTTPRALMTAAVAETCGGLNSSVPGPGPSFG</sequence>
<keyword evidence="3" id="KW-1185">Reference proteome</keyword>
<feature type="compositionally biased region" description="Polar residues" evidence="1">
    <location>
        <begin position="89"/>
        <end position="106"/>
    </location>
</feature>
<dbReference type="InterPro" id="IPR011990">
    <property type="entry name" value="TPR-like_helical_dom_sf"/>
</dbReference>
<dbReference type="EMBL" id="CDHK01000008">
    <property type="protein sequence ID" value="CEJ60270.1"/>
    <property type="molecule type" value="Genomic_DNA"/>
</dbReference>
<dbReference type="AlphaFoldDB" id="A0A0F7TY03"/>
<feature type="region of interest" description="Disordered" evidence="1">
    <location>
        <begin position="89"/>
        <end position="164"/>
    </location>
</feature>
<dbReference type="FunFam" id="1.25.40.10:FF:000202">
    <property type="entry name" value="Unplaced genomic scaffold supercont1.7, whole genome shotgun sequence"/>
    <property type="match status" value="1"/>
</dbReference>
<evidence type="ECO:0000256" key="1">
    <source>
        <dbReference type="SAM" id="MobiDB-lite"/>
    </source>
</evidence>
<name>A0A0F7TY03_PENBI</name>
<dbReference type="GO" id="GO:0000184">
    <property type="term" value="P:nuclear-transcribed mRNA catabolic process, nonsense-mediated decay"/>
    <property type="evidence" value="ECO:0007669"/>
    <property type="project" value="TreeGrafter"/>
</dbReference>
<feature type="compositionally biased region" description="Polar residues" evidence="1">
    <location>
        <begin position="244"/>
        <end position="259"/>
    </location>
</feature>
<dbReference type="PANTHER" id="PTHR15696">
    <property type="entry name" value="SMG-7 SUPPRESSOR WITH MORPHOLOGICAL EFFECT ON GENITALIA PROTEIN 7"/>
    <property type="match status" value="1"/>
</dbReference>
<dbReference type="GO" id="GO:0042162">
    <property type="term" value="F:telomeric DNA binding"/>
    <property type="evidence" value="ECO:0007669"/>
    <property type="project" value="TreeGrafter"/>
</dbReference>
<feature type="compositionally biased region" description="Polar residues" evidence="1">
    <location>
        <begin position="131"/>
        <end position="143"/>
    </location>
</feature>
<dbReference type="Gene3D" id="1.25.40.10">
    <property type="entry name" value="Tetratricopeptide repeat domain"/>
    <property type="match status" value="1"/>
</dbReference>